<feature type="transmembrane region" description="Helical" evidence="6">
    <location>
        <begin position="364"/>
        <end position="386"/>
    </location>
</feature>
<dbReference type="InterPro" id="IPR050833">
    <property type="entry name" value="Poly_Biosynth_Transport"/>
</dbReference>
<dbReference type="GO" id="GO:0005886">
    <property type="term" value="C:plasma membrane"/>
    <property type="evidence" value="ECO:0007669"/>
    <property type="project" value="UniProtKB-SubCell"/>
</dbReference>
<comment type="subcellular location">
    <subcellularLocation>
        <location evidence="1">Cell membrane</location>
        <topology evidence="1">Multi-pass membrane protein</topology>
    </subcellularLocation>
</comment>
<keyword evidence="3 6" id="KW-0812">Transmembrane</keyword>
<feature type="transmembrane region" description="Helical" evidence="6">
    <location>
        <begin position="114"/>
        <end position="133"/>
    </location>
</feature>
<feature type="transmembrane region" description="Helical" evidence="6">
    <location>
        <begin position="43"/>
        <end position="68"/>
    </location>
</feature>
<feature type="transmembrane region" description="Helical" evidence="6">
    <location>
        <begin position="145"/>
        <end position="164"/>
    </location>
</feature>
<dbReference type="Proteomes" id="UP000239181">
    <property type="component" value="Unassembled WGS sequence"/>
</dbReference>
<reference evidence="7 8" key="1">
    <citation type="submission" date="2017-10" db="EMBL/GenBank/DDBJ databases">
        <title>Draft genome of two endophytic bacteria isolated from 'guarana' Paullinia cupana (Mart.) Ducke.</title>
        <authorList>
            <person name="Siqueira K.A."/>
            <person name="Liotti R.G."/>
            <person name="Mendes T.A."/>
            <person name="Soares M.A."/>
        </authorList>
    </citation>
    <scope>NUCLEOTIDE SEQUENCE [LARGE SCALE GENOMIC DNA]</scope>
    <source>
        <strain evidence="7 8">342</strain>
    </source>
</reference>
<feature type="transmembrane region" description="Helical" evidence="6">
    <location>
        <begin position="12"/>
        <end position="31"/>
    </location>
</feature>
<evidence type="ECO:0008006" key="9">
    <source>
        <dbReference type="Google" id="ProtNLM"/>
    </source>
</evidence>
<keyword evidence="8" id="KW-1185">Reference proteome</keyword>
<evidence type="ECO:0000313" key="7">
    <source>
        <dbReference type="EMBL" id="PRD16835.1"/>
    </source>
</evidence>
<feature type="transmembrane region" description="Helical" evidence="6">
    <location>
        <begin position="228"/>
        <end position="247"/>
    </location>
</feature>
<dbReference type="AlphaFoldDB" id="A0A2S9IGB7"/>
<feature type="transmembrane region" description="Helical" evidence="6">
    <location>
        <begin position="170"/>
        <end position="191"/>
    </location>
</feature>
<evidence type="ECO:0000256" key="3">
    <source>
        <dbReference type="ARBA" id="ARBA00022692"/>
    </source>
</evidence>
<comment type="caution">
    <text evidence="7">The sequence shown here is derived from an EMBL/GenBank/DDBJ whole genome shotgun (WGS) entry which is preliminary data.</text>
</comment>
<gene>
    <name evidence="7" type="ORF">CQW29_03995</name>
</gene>
<feature type="transmembrane region" description="Helical" evidence="6">
    <location>
        <begin position="253"/>
        <end position="277"/>
    </location>
</feature>
<sequence>MLKNGLFRSIIILASGTALAQIIYLAFIPIITRQYGPEAYGMMGSFMSVINILIPLSALSYPIAVVLPKRTLLASLLVRLCLWLGGVIAILSLLLLAFGQIVFPHALPTDKYPLWFWLLIPLMILVLPFQLSGQQWLIRTRSYKQIAHISVIQAAAVNILRVGGGMLAPLPVTLVGITAAGYVLQAIQFFVRALKAGLRVKSRTFRFNRIKRVARHYYDFPLFRTPQALVNSLSQSLPVFIIGYYFGAAEAGFYALAQTILGAPVTLLSGAISNVYYPRVSEKVNNGSPIFAFITKSTLLLLLTSTAIYLVVILFGPWIFSLVFGEKWHIAGEYGQWMAIYCIFWLGARPAIDSIPSLKIQHYFLAYEVTSMVLRAAALMFGVLVLKSSLGAMAVFSLVNAAAYFSLSVMVMVMSKKFDKKMVKHVD</sequence>
<proteinExistence type="predicted"/>
<dbReference type="OrthoDB" id="3831435at2"/>
<keyword evidence="2" id="KW-1003">Cell membrane</keyword>
<name>A0A2S9IGB7_9GAMM</name>
<dbReference type="PANTHER" id="PTHR30250">
    <property type="entry name" value="PST FAMILY PREDICTED COLANIC ACID TRANSPORTER"/>
    <property type="match status" value="1"/>
</dbReference>
<dbReference type="PANTHER" id="PTHR30250:SF28">
    <property type="entry name" value="POLYSACCHARIDE BIOSYNTHESIS PROTEIN"/>
    <property type="match status" value="1"/>
</dbReference>
<feature type="transmembrane region" description="Helical" evidence="6">
    <location>
        <begin position="298"/>
        <end position="322"/>
    </location>
</feature>
<evidence type="ECO:0000256" key="2">
    <source>
        <dbReference type="ARBA" id="ARBA00022475"/>
    </source>
</evidence>
<dbReference type="RefSeq" id="WP_105591415.1">
    <property type="nucleotide sequence ID" value="NZ_PDET01000002.1"/>
</dbReference>
<evidence type="ECO:0000256" key="1">
    <source>
        <dbReference type="ARBA" id="ARBA00004651"/>
    </source>
</evidence>
<keyword evidence="4 6" id="KW-1133">Transmembrane helix</keyword>
<feature type="transmembrane region" description="Helical" evidence="6">
    <location>
        <begin position="392"/>
        <end position="414"/>
    </location>
</feature>
<organism evidence="7 8">
    <name type="scientific">Pantoea coffeiphila</name>
    <dbReference type="NCBI Taxonomy" id="1465635"/>
    <lineage>
        <taxon>Bacteria</taxon>
        <taxon>Pseudomonadati</taxon>
        <taxon>Pseudomonadota</taxon>
        <taxon>Gammaproteobacteria</taxon>
        <taxon>Enterobacterales</taxon>
        <taxon>Erwiniaceae</taxon>
        <taxon>Pantoea</taxon>
    </lineage>
</organism>
<feature type="transmembrane region" description="Helical" evidence="6">
    <location>
        <begin position="334"/>
        <end position="352"/>
    </location>
</feature>
<dbReference type="EMBL" id="PDET01000002">
    <property type="protein sequence ID" value="PRD16835.1"/>
    <property type="molecule type" value="Genomic_DNA"/>
</dbReference>
<evidence type="ECO:0000256" key="5">
    <source>
        <dbReference type="ARBA" id="ARBA00023136"/>
    </source>
</evidence>
<evidence type="ECO:0000256" key="6">
    <source>
        <dbReference type="SAM" id="Phobius"/>
    </source>
</evidence>
<protein>
    <recommendedName>
        <fullName evidence="9">Polysaccharide biosynthesis protein</fullName>
    </recommendedName>
</protein>
<keyword evidence="5 6" id="KW-0472">Membrane</keyword>
<accession>A0A2S9IGB7</accession>
<dbReference type="Pfam" id="PF13440">
    <property type="entry name" value="Polysacc_synt_3"/>
    <property type="match status" value="1"/>
</dbReference>
<feature type="transmembrane region" description="Helical" evidence="6">
    <location>
        <begin position="80"/>
        <end position="102"/>
    </location>
</feature>
<evidence type="ECO:0000256" key="4">
    <source>
        <dbReference type="ARBA" id="ARBA00022989"/>
    </source>
</evidence>
<evidence type="ECO:0000313" key="8">
    <source>
        <dbReference type="Proteomes" id="UP000239181"/>
    </source>
</evidence>